<dbReference type="Gene3D" id="3.30.200.20">
    <property type="entry name" value="Phosphorylase Kinase, domain 1"/>
    <property type="match status" value="1"/>
</dbReference>
<feature type="binding site" evidence="3">
    <location>
        <position position="252"/>
    </location>
    <ligand>
        <name>ATP</name>
        <dbReference type="ChEBI" id="CHEBI:30616"/>
    </ligand>
</feature>
<dbReference type="PANTHER" id="PTHR48051:SF1">
    <property type="entry name" value="RAS SUPPRESSOR PROTEIN 1"/>
    <property type="match status" value="1"/>
</dbReference>
<dbReference type="PANTHER" id="PTHR48051">
    <property type="match status" value="1"/>
</dbReference>
<proteinExistence type="predicted"/>
<keyword evidence="3" id="KW-0067">ATP-binding</keyword>
<dbReference type="SUPFAM" id="SSF52058">
    <property type="entry name" value="L domain-like"/>
    <property type="match status" value="1"/>
</dbReference>
<keyword evidence="5" id="KW-0808">Transferase</keyword>
<name>A0ABY4S3M1_AQUTE</name>
<dbReference type="PROSITE" id="PS50011">
    <property type="entry name" value="PROTEIN_KINASE_DOM"/>
    <property type="match status" value="1"/>
</dbReference>
<accession>A0ABY4S3M1</accession>
<protein>
    <submittedName>
        <fullName evidence="5">Leucine-rich repeat-containing serine/threonine-protein kinase</fullName>
    </submittedName>
</protein>
<dbReference type="PROSITE" id="PS51450">
    <property type="entry name" value="LRR"/>
    <property type="match status" value="1"/>
</dbReference>
<evidence type="ECO:0000256" key="2">
    <source>
        <dbReference type="ARBA" id="ARBA00022737"/>
    </source>
</evidence>
<evidence type="ECO:0000313" key="6">
    <source>
        <dbReference type="Proteomes" id="UP001056201"/>
    </source>
</evidence>
<evidence type="ECO:0000313" key="5">
    <source>
        <dbReference type="EMBL" id="URI08041.1"/>
    </source>
</evidence>
<keyword evidence="2" id="KW-0677">Repeat</keyword>
<evidence type="ECO:0000256" key="1">
    <source>
        <dbReference type="ARBA" id="ARBA00022614"/>
    </source>
</evidence>
<dbReference type="InterPro" id="IPR017441">
    <property type="entry name" value="Protein_kinase_ATP_BS"/>
</dbReference>
<dbReference type="PROSITE" id="PS00107">
    <property type="entry name" value="PROTEIN_KINASE_ATP"/>
    <property type="match status" value="1"/>
</dbReference>
<organism evidence="5 6">
    <name type="scientific">Aquincola tertiaricarbonis</name>
    <dbReference type="NCBI Taxonomy" id="391953"/>
    <lineage>
        <taxon>Bacteria</taxon>
        <taxon>Pseudomonadati</taxon>
        <taxon>Pseudomonadota</taxon>
        <taxon>Betaproteobacteria</taxon>
        <taxon>Burkholderiales</taxon>
        <taxon>Sphaerotilaceae</taxon>
        <taxon>Aquincola</taxon>
    </lineage>
</organism>
<gene>
    <name evidence="5" type="ORF">MW290_05530</name>
</gene>
<dbReference type="SMART" id="SM00369">
    <property type="entry name" value="LRR_TYP"/>
    <property type="match status" value="6"/>
</dbReference>
<keyword evidence="5" id="KW-0418">Kinase</keyword>
<reference evidence="5" key="1">
    <citation type="submission" date="2022-05" db="EMBL/GenBank/DDBJ databases">
        <title>An RpoN-dependent PEP-CTERM gene is involved in floc formation of an Aquincola tertiaricarbonis strain.</title>
        <authorList>
            <person name="Qiu D."/>
            <person name="Xia M."/>
        </authorList>
    </citation>
    <scope>NUCLEOTIDE SEQUENCE</scope>
    <source>
        <strain evidence="5">RN12</strain>
    </source>
</reference>
<dbReference type="SMART" id="SM00220">
    <property type="entry name" value="S_TKc"/>
    <property type="match status" value="1"/>
</dbReference>
<evidence type="ECO:0000259" key="4">
    <source>
        <dbReference type="PROSITE" id="PS50011"/>
    </source>
</evidence>
<dbReference type="InterPro" id="IPR050216">
    <property type="entry name" value="LRR_domain-containing"/>
</dbReference>
<dbReference type="Pfam" id="PF13855">
    <property type="entry name" value="LRR_8"/>
    <property type="match status" value="2"/>
</dbReference>
<dbReference type="Pfam" id="PF07714">
    <property type="entry name" value="PK_Tyr_Ser-Thr"/>
    <property type="match status" value="1"/>
</dbReference>
<dbReference type="SUPFAM" id="SSF56112">
    <property type="entry name" value="Protein kinase-like (PK-like)"/>
    <property type="match status" value="1"/>
</dbReference>
<dbReference type="InterPro" id="IPR003591">
    <property type="entry name" value="Leu-rich_rpt_typical-subtyp"/>
</dbReference>
<sequence length="415" mass="44134">MNAATPNPPDTLARLRAGQLQGATRLDLRGCGLTELPPEVLALADTLEVLDLSNNALTTLPEGLATLTRLHTLFASSNRFERLPPMLGRLPRLDTLGFKANRIAQVPAQALAPTLRWLILTDNQVAELPPTLADCAPMQKLMLAGNQLQRLPEGLGRLQRLELLRLSANRFERVQDALPEELLALPRLAWLAHAGNPFSAAQEQAAPSQAAARPIAWDELRLQALLGEGASGHIHAARWQPADAPAQDVAVKLFKGAMTSDGLPQCEMAATLVAGRHPALVGLLGVLRGHPQGVQGLVMHRLPLQWAALAGPPSMASCSRDVYAPGLRLPAAHARAIAQAAEAALAHLHACGLSHGDLYAHNLLVDGQGGALLSDFGAASFLPLQDTARTEALKAIDRRALQVLHDELQAHSAPA</sequence>
<keyword evidence="6" id="KW-1185">Reference proteome</keyword>
<keyword evidence="3" id="KW-0547">Nucleotide-binding</keyword>
<dbReference type="Gene3D" id="1.10.510.10">
    <property type="entry name" value="Transferase(Phosphotransferase) domain 1"/>
    <property type="match status" value="1"/>
</dbReference>
<dbReference type="InterPro" id="IPR001245">
    <property type="entry name" value="Ser-Thr/Tyr_kinase_cat_dom"/>
</dbReference>
<dbReference type="InterPro" id="IPR001611">
    <property type="entry name" value="Leu-rich_rpt"/>
</dbReference>
<dbReference type="Gene3D" id="3.80.10.10">
    <property type="entry name" value="Ribonuclease Inhibitor"/>
    <property type="match status" value="2"/>
</dbReference>
<evidence type="ECO:0000256" key="3">
    <source>
        <dbReference type="PROSITE-ProRule" id="PRU10141"/>
    </source>
</evidence>
<dbReference type="Proteomes" id="UP001056201">
    <property type="component" value="Chromosome 1"/>
</dbReference>
<dbReference type="GO" id="GO:0016301">
    <property type="term" value="F:kinase activity"/>
    <property type="evidence" value="ECO:0007669"/>
    <property type="project" value="UniProtKB-KW"/>
</dbReference>
<dbReference type="InterPro" id="IPR011009">
    <property type="entry name" value="Kinase-like_dom_sf"/>
</dbReference>
<dbReference type="InterPro" id="IPR000719">
    <property type="entry name" value="Prot_kinase_dom"/>
</dbReference>
<dbReference type="InterPro" id="IPR032675">
    <property type="entry name" value="LRR_dom_sf"/>
</dbReference>
<dbReference type="EMBL" id="CP097635">
    <property type="protein sequence ID" value="URI08041.1"/>
    <property type="molecule type" value="Genomic_DNA"/>
</dbReference>
<feature type="domain" description="Protein kinase" evidence="4">
    <location>
        <begin position="220"/>
        <end position="415"/>
    </location>
</feature>
<keyword evidence="1" id="KW-0433">Leucine-rich repeat</keyword>
<dbReference type="RefSeq" id="WP_250196263.1">
    <property type="nucleotide sequence ID" value="NZ_CP097635.1"/>
</dbReference>